<keyword evidence="1" id="KW-0812">Transmembrane</keyword>
<evidence type="ECO:0000313" key="2">
    <source>
        <dbReference type="EMBL" id="JAG91826.1"/>
    </source>
</evidence>
<sequence>MWDPRFVIDKFYCNILFITKIFLICLHTAASKISLAKASSLHLSLPTQCITYARTAVQFVSTITTCKELQDIQFNITFSHCVRHKLFILSPVQYDINTAMCKQFARIENPW</sequence>
<proteinExistence type="evidence at transcript level"/>
<keyword evidence="1" id="KW-1133">Transmembrane helix</keyword>
<protein>
    <submittedName>
        <fullName evidence="2">Putative secreted protein</fullName>
    </submittedName>
</protein>
<keyword evidence="1" id="KW-0472">Membrane</keyword>
<feature type="non-terminal residue" evidence="2">
    <location>
        <position position="111"/>
    </location>
</feature>
<dbReference type="AlphaFoldDB" id="A0A0C9RW74"/>
<evidence type="ECO:0000256" key="1">
    <source>
        <dbReference type="SAM" id="Phobius"/>
    </source>
</evidence>
<organism evidence="2">
    <name type="scientific">Amblyomma americanum</name>
    <name type="common">Lone star tick</name>
    <dbReference type="NCBI Taxonomy" id="6943"/>
    <lineage>
        <taxon>Eukaryota</taxon>
        <taxon>Metazoa</taxon>
        <taxon>Ecdysozoa</taxon>
        <taxon>Arthropoda</taxon>
        <taxon>Chelicerata</taxon>
        <taxon>Arachnida</taxon>
        <taxon>Acari</taxon>
        <taxon>Parasitiformes</taxon>
        <taxon>Ixodida</taxon>
        <taxon>Ixodoidea</taxon>
        <taxon>Ixodidae</taxon>
        <taxon>Amblyomminae</taxon>
        <taxon>Amblyomma</taxon>
    </lineage>
</organism>
<accession>A0A0C9RW74</accession>
<feature type="transmembrane region" description="Helical" evidence="1">
    <location>
        <begin position="12"/>
        <end position="30"/>
    </location>
</feature>
<name>A0A0C9RW74_AMBAM</name>
<reference evidence="2" key="1">
    <citation type="journal article" date="2015" name="PLoS ONE">
        <title>An Insight into the Sialome of the Lone Star Tick, Amblyomma americanum, with a Glimpse on Its Time Dependent Gene Expression.</title>
        <authorList>
            <person name="Karim S."/>
            <person name="Ribeiro J.M."/>
        </authorList>
    </citation>
    <scope>NUCLEOTIDE SEQUENCE</scope>
    <source>
        <tissue evidence="2">Salivary gland</tissue>
    </source>
</reference>
<dbReference type="EMBL" id="GBZX01000914">
    <property type="protein sequence ID" value="JAG91826.1"/>
    <property type="molecule type" value="mRNA"/>
</dbReference>